<dbReference type="EC" id="1.1.1.1" evidence="3"/>
<dbReference type="SUPFAM" id="SSF50129">
    <property type="entry name" value="GroES-like"/>
    <property type="match status" value="1"/>
</dbReference>
<keyword evidence="6" id="KW-0560">Oxidoreductase</keyword>
<feature type="region of interest" description="Disordered" evidence="10">
    <location>
        <begin position="1"/>
        <end position="20"/>
    </location>
</feature>
<reference evidence="12 13" key="2">
    <citation type="journal article" date="2022" name="Arch. Microbiol.">
        <title>Rhodococcus pseudokoreensis sp. nov. isolated from the rhizosphere of young M26 apple rootstocks.</title>
        <authorList>
            <person name="Kampfer P."/>
            <person name="Glaeser S.P."/>
            <person name="Blom J."/>
            <person name="Wolf J."/>
            <person name="Benning S."/>
            <person name="Schloter M."/>
            <person name="Neumann-Schaal M."/>
        </authorList>
    </citation>
    <scope>NUCLEOTIDE SEQUENCE [LARGE SCALE GENOMIC DNA]</scope>
    <source>
        <strain evidence="12 13">R79</strain>
    </source>
</reference>
<dbReference type="InterPro" id="IPR013154">
    <property type="entry name" value="ADH-like_N"/>
</dbReference>
<dbReference type="Pfam" id="PF08240">
    <property type="entry name" value="ADH_N"/>
    <property type="match status" value="1"/>
</dbReference>
<dbReference type="InterPro" id="IPR013149">
    <property type="entry name" value="ADH-like_C"/>
</dbReference>
<keyword evidence="5 9" id="KW-0862">Zinc</keyword>
<evidence type="ECO:0000313" key="12">
    <source>
        <dbReference type="EMBL" id="QSE90701.1"/>
    </source>
</evidence>
<feature type="domain" description="Enoyl reductase (ER)" evidence="11">
    <location>
        <begin position="10"/>
        <end position="341"/>
    </location>
</feature>
<comment type="cofactor">
    <cofactor evidence="1 9">
        <name>Zn(2+)</name>
        <dbReference type="ChEBI" id="CHEBI:29105"/>
    </cofactor>
</comment>
<evidence type="ECO:0000256" key="3">
    <source>
        <dbReference type="ARBA" id="ARBA00013190"/>
    </source>
</evidence>
<evidence type="ECO:0000256" key="4">
    <source>
        <dbReference type="ARBA" id="ARBA00022723"/>
    </source>
</evidence>
<evidence type="ECO:0000256" key="2">
    <source>
        <dbReference type="ARBA" id="ARBA00008072"/>
    </source>
</evidence>
<dbReference type="SMART" id="SM00829">
    <property type="entry name" value="PKS_ER"/>
    <property type="match status" value="1"/>
</dbReference>
<dbReference type="CDD" id="cd05284">
    <property type="entry name" value="arabinose_DH_like"/>
    <property type="match status" value="1"/>
</dbReference>
<dbReference type="Gene3D" id="3.90.180.10">
    <property type="entry name" value="Medium-chain alcohol dehydrogenases, catalytic domain"/>
    <property type="match status" value="1"/>
</dbReference>
<sequence>MRAARLPSTGSDLVVEEIPDPTPGPGQVVVKIAASGVCHSDVTIQNAGPGMPSVPYFPWTLGHENTGYVHALGDGVTDFEVGDAVAVWPGWGDGTCRVCRAGHEHICPNVSYVGVTQPGGWADYLLVPAARHLVPLGDLDPVEAAPLTDAGLTAYGAVSKVLDRLIESDRSVAVIGAGGLGQFAIKYLSALTSARIVAVDIDAGKREHALTIGASMAVDSTSDDAVGQLLNVSGDGLGVDAVIDFVGVDSTLALAAGVTAPCGAIVLVGIGGGTLPFGYTNPNQQVQVGTSSLGSRADLASVISLWKEHGINADATRYSLDDVNQALQDLAEHKIAERGVLVM</sequence>
<proteinExistence type="inferred from homology"/>
<organism evidence="12 13">
    <name type="scientific">Rhodococcus pseudokoreensis</name>
    <dbReference type="NCBI Taxonomy" id="2811421"/>
    <lineage>
        <taxon>Bacteria</taxon>
        <taxon>Bacillati</taxon>
        <taxon>Actinomycetota</taxon>
        <taxon>Actinomycetes</taxon>
        <taxon>Mycobacteriales</taxon>
        <taxon>Nocardiaceae</taxon>
        <taxon>Rhodococcus</taxon>
    </lineage>
</organism>
<dbReference type="PROSITE" id="PS00059">
    <property type="entry name" value="ADH_ZINC"/>
    <property type="match status" value="1"/>
</dbReference>
<dbReference type="SUPFAM" id="SSF51735">
    <property type="entry name" value="NAD(P)-binding Rossmann-fold domains"/>
    <property type="match status" value="1"/>
</dbReference>
<comment type="catalytic activity">
    <reaction evidence="8">
        <text>a primary alcohol + NAD(+) = an aldehyde + NADH + H(+)</text>
        <dbReference type="Rhea" id="RHEA:10736"/>
        <dbReference type="ChEBI" id="CHEBI:15378"/>
        <dbReference type="ChEBI" id="CHEBI:15734"/>
        <dbReference type="ChEBI" id="CHEBI:17478"/>
        <dbReference type="ChEBI" id="CHEBI:57540"/>
        <dbReference type="ChEBI" id="CHEBI:57945"/>
        <dbReference type="EC" id="1.1.1.1"/>
    </reaction>
</comment>
<dbReference type="PANTHER" id="PTHR42940">
    <property type="entry name" value="ALCOHOL DEHYDROGENASE 1-RELATED"/>
    <property type="match status" value="1"/>
</dbReference>
<evidence type="ECO:0000259" key="11">
    <source>
        <dbReference type="SMART" id="SM00829"/>
    </source>
</evidence>
<comment type="catalytic activity">
    <reaction evidence="7">
        <text>a secondary alcohol + NAD(+) = a ketone + NADH + H(+)</text>
        <dbReference type="Rhea" id="RHEA:10740"/>
        <dbReference type="ChEBI" id="CHEBI:15378"/>
        <dbReference type="ChEBI" id="CHEBI:17087"/>
        <dbReference type="ChEBI" id="CHEBI:35681"/>
        <dbReference type="ChEBI" id="CHEBI:57540"/>
        <dbReference type="ChEBI" id="CHEBI:57945"/>
        <dbReference type="EC" id="1.1.1.1"/>
    </reaction>
</comment>
<reference evidence="12 13" key="1">
    <citation type="journal article" date="2021" name="Microbiol. Resour. Announc.">
        <title>Complete Genome Sequences of Two Rhodococcus sp. Strains with Large and Linear Chromosomes, Isolated from Apple Rhizosphere.</title>
        <authorList>
            <person name="Benning S."/>
            <person name="Brugnone N."/>
            <person name="Siani R."/>
            <person name="Kublik S."/>
            <person name="Schloter M."/>
            <person name="Rad V."/>
        </authorList>
    </citation>
    <scope>NUCLEOTIDE SEQUENCE [LARGE SCALE GENOMIC DNA]</scope>
    <source>
        <strain evidence="12 13">R79</strain>
    </source>
</reference>
<keyword evidence="13" id="KW-1185">Reference proteome</keyword>
<evidence type="ECO:0000256" key="7">
    <source>
        <dbReference type="ARBA" id="ARBA00049164"/>
    </source>
</evidence>
<dbReference type="EMBL" id="CP070619">
    <property type="protein sequence ID" value="QSE90701.1"/>
    <property type="molecule type" value="Genomic_DNA"/>
</dbReference>
<comment type="similarity">
    <text evidence="2 9">Belongs to the zinc-containing alcohol dehydrogenase family.</text>
</comment>
<evidence type="ECO:0000256" key="10">
    <source>
        <dbReference type="SAM" id="MobiDB-lite"/>
    </source>
</evidence>
<dbReference type="InterPro" id="IPR011032">
    <property type="entry name" value="GroES-like_sf"/>
</dbReference>
<evidence type="ECO:0000256" key="1">
    <source>
        <dbReference type="ARBA" id="ARBA00001947"/>
    </source>
</evidence>
<name>A0A974ZUG8_9NOCA</name>
<dbReference type="PANTHER" id="PTHR42940:SF8">
    <property type="entry name" value="VACUOLAR PROTEIN SORTING-ASSOCIATED PROTEIN 11"/>
    <property type="match status" value="1"/>
</dbReference>
<dbReference type="RefSeq" id="WP_206007126.1">
    <property type="nucleotide sequence ID" value="NZ_CP070619.1"/>
</dbReference>
<keyword evidence="4 9" id="KW-0479">Metal-binding</keyword>
<dbReference type="InterPro" id="IPR020843">
    <property type="entry name" value="ER"/>
</dbReference>
<dbReference type="Proteomes" id="UP000662986">
    <property type="component" value="Chromosome"/>
</dbReference>
<evidence type="ECO:0000256" key="8">
    <source>
        <dbReference type="ARBA" id="ARBA00049243"/>
    </source>
</evidence>
<evidence type="ECO:0000256" key="5">
    <source>
        <dbReference type="ARBA" id="ARBA00022833"/>
    </source>
</evidence>
<evidence type="ECO:0000256" key="9">
    <source>
        <dbReference type="RuleBase" id="RU361277"/>
    </source>
</evidence>
<evidence type="ECO:0000256" key="6">
    <source>
        <dbReference type="ARBA" id="ARBA00023002"/>
    </source>
</evidence>
<evidence type="ECO:0000313" key="13">
    <source>
        <dbReference type="Proteomes" id="UP000662986"/>
    </source>
</evidence>
<dbReference type="InterPro" id="IPR002328">
    <property type="entry name" value="ADH_Zn_CS"/>
</dbReference>
<dbReference type="Gene3D" id="3.40.50.720">
    <property type="entry name" value="NAD(P)-binding Rossmann-like Domain"/>
    <property type="match status" value="1"/>
</dbReference>
<dbReference type="InterPro" id="IPR036291">
    <property type="entry name" value="NAD(P)-bd_dom_sf"/>
</dbReference>
<accession>A0A974ZUG8</accession>
<gene>
    <name evidence="12" type="ORF">JWS13_19770</name>
</gene>
<protein>
    <recommendedName>
        <fullName evidence="3">alcohol dehydrogenase</fullName>
        <ecNumber evidence="3">1.1.1.1</ecNumber>
    </recommendedName>
</protein>
<dbReference type="Pfam" id="PF00107">
    <property type="entry name" value="ADH_zinc_N"/>
    <property type="match status" value="1"/>
</dbReference>